<feature type="transmembrane region" description="Helical" evidence="1">
    <location>
        <begin position="61"/>
        <end position="81"/>
    </location>
</feature>
<keyword evidence="1" id="KW-1133">Transmembrane helix</keyword>
<name>A0A0S4QV18_9ACTN</name>
<gene>
    <name evidence="2" type="ORF">Ga0074812_12831</name>
</gene>
<reference evidence="3" key="1">
    <citation type="submission" date="2015-11" db="EMBL/GenBank/DDBJ databases">
        <authorList>
            <person name="Varghese N."/>
        </authorList>
    </citation>
    <scope>NUCLEOTIDE SEQUENCE [LARGE SCALE GENOMIC DNA]</scope>
    <source>
        <strain evidence="3">DSM 45899</strain>
    </source>
</reference>
<dbReference type="Proteomes" id="UP000198802">
    <property type="component" value="Unassembled WGS sequence"/>
</dbReference>
<evidence type="ECO:0000313" key="3">
    <source>
        <dbReference type="Proteomes" id="UP000198802"/>
    </source>
</evidence>
<dbReference type="RefSeq" id="WP_054565830.1">
    <property type="nucleotide sequence ID" value="NZ_FAOZ01000028.1"/>
</dbReference>
<protein>
    <submittedName>
        <fullName evidence="2">YggT family protein</fullName>
    </submittedName>
</protein>
<dbReference type="InterPro" id="IPR003425">
    <property type="entry name" value="CCB3/YggT"/>
</dbReference>
<keyword evidence="1" id="KW-0812">Transmembrane</keyword>
<proteinExistence type="predicted"/>
<evidence type="ECO:0000256" key="1">
    <source>
        <dbReference type="SAM" id="Phobius"/>
    </source>
</evidence>
<dbReference type="AlphaFoldDB" id="A0A0S4QV18"/>
<accession>A0A0S4QV18</accession>
<dbReference type="Pfam" id="PF02325">
    <property type="entry name" value="CCB3_YggT"/>
    <property type="match status" value="1"/>
</dbReference>
<keyword evidence="1" id="KW-0472">Membrane</keyword>
<keyword evidence="3" id="KW-1185">Reference proteome</keyword>
<evidence type="ECO:0000313" key="2">
    <source>
        <dbReference type="EMBL" id="CUU59461.1"/>
    </source>
</evidence>
<dbReference type="EMBL" id="FAOZ01000028">
    <property type="protein sequence ID" value="CUU59461.1"/>
    <property type="molecule type" value="Genomic_DNA"/>
</dbReference>
<dbReference type="GO" id="GO:0016020">
    <property type="term" value="C:membrane"/>
    <property type="evidence" value="ECO:0007669"/>
    <property type="project" value="InterPro"/>
</dbReference>
<sequence length="84" mass="9611">MLTAYLLLLIVRWVLDLVRALSRSFRPTGPLVLVFEIVYTATDPPLRFIRRFLPPLRVGSVALDLGFLLLLVVIMVLRSYAQEL</sequence>
<organism evidence="2 3">
    <name type="scientific">Parafrankia irregularis</name>
    <dbReference type="NCBI Taxonomy" id="795642"/>
    <lineage>
        <taxon>Bacteria</taxon>
        <taxon>Bacillati</taxon>
        <taxon>Actinomycetota</taxon>
        <taxon>Actinomycetes</taxon>
        <taxon>Frankiales</taxon>
        <taxon>Frankiaceae</taxon>
        <taxon>Parafrankia</taxon>
    </lineage>
</organism>